<proteinExistence type="predicted"/>
<gene>
    <name evidence="2" type="ORF">H9698_05480</name>
</gene>
<reference evidence="2" key="2">
    <citation type="submission" date="2021-04" db="EMBL/GenBank/DDBJ databases">
        <authorList>
            <person name="Gilroy R."/>
        </authorList>
    </citation>
    <scope>NUCLEOTIDE SEQUENCE</scope>
    <source>
        <strain evidence="2">5933</strain>
    </source>
</reference>
<comment type="caution">
    <text evidence="2">The sequence shown here is derived from an EMBL/GenBank/DDBJ whole genome shotgun (WGS) entry which is preliminary data.</text>
</comment>
<dbReference type="Pfam" id="PF13472">
    <property type="entry name" value="Lipase_GDSL_2"/>
    <property type="match status" value="1"/>
</dbReference>
<accession>A0A9D2Q676</accession>
<evidence type="ECO:0000313" key="3">
    <source>
        <dbReference type="Proteomes" id="UP000823918"/>
    </source>
</evidence>
<dbReference type="SUPFAM" id="SSF52266">
    <property type="entry name" value="SGNH hydrolase"/>
    <property type="match status" value="1"/>
</dbReference>
<name>A0A9D2Q676_9FIRM</name>
<feature type="domain" description="SGNH hydrolase-type esterase" evidence="1">
    <location>
        <begin position="134"/>
        <end position="308"/>
    </location>
</feature>
<organism evidence="2 3">
    <name type="scientific">Candidatus Ruthenibacterium merdavium</name>
    <dbReference type="NCBI Taxonomy" id="2838752"/>
    <lineage>
        <taxon>Bacteria</taxon>
        <taxon>Bacillati</taxon>
        <taxon>Bacillota</taxon>
        <taxon>Clostridia</taxon>
        <taxon>Eubacteriales</taxon>
        <taxon>Oscillospiraceae</taxon>
        <taxon>Ruthenibacterium</taxon>
    </lineage>
</organism>
<reference evidence="2" key="1">
    <citation type="journal article" date="2021" name="PeerJ">
        <title>Extensive microbial diversity within the chicken gut microbiome revealed by metagenomics and culture.</title>
        <authorList>
            <person name="Gilroy R."/>
            <person name="Ravi A."/>
            <person name="Getino M."/>
            <person name="Pursley I."/>
            <person name="Horton D.L."/>
            <person name="Alikhan N.F."/>
            <person name="Baker D."/>
            <person name="Gharbi K."/>
            <person name="Hall N."/>
            <person name="Watson M."/>
            <person name="Adriaenssens E.M."/>
            <person name="Foster-Nyarko E."/>
            <person name="Jarju S."/>
            <person name="Secka A."/>
            <person name="Antonio M."/>
            <person name="Oren A."/>
            <person name="Chaudhuri R.R."/>
            <person name="La Ragione R."/>
            <person name="Hildebrand F."/>
            <person name="Pallen M.J."/>
        </authorList>
    </citation>
    <scope>NUCLEOTIDE SEQUENCE</scope>
    <source>
        <strain evidence="2">5933</strain>
    </source>
</reference>
<evidence type="ECO:0000313" key="2">
    <source>
        <dbReference type="EMBL" id="HJC72227.1"/>
    </source>
</evidence>
<sequence>METKRKQRNKKASGKASDRSKQLLIQAVLSVLVVVLLFGNSYAAVKLVHGQPVIWNDSFASVGTQAESGSESGVPGQAASGAASESAAPVQEWNTLEAQEGPVNAGAAVAAISSMVSVPANGQLSMEYFRDALFIGDSVTEGFALYEPLKSIAKVYGIRNATAKTFLDNAAVIDHGHNKTEIPAIWDAISAEKPGKIYIMIGTNSIVSDPSDDALMHWYNQLLDKLMQTFPGIPIYVQGVTPVSKACAEKNSNYSLTRLHTLNNKIAQMAATKGLYYIDTHEALANDEGYLPDEITGWGGMHILPSGYFTWADYLRTHTVYSPSNLQFLEQGPYG</sequence>
<dbReference type="InterPro" id="IPR036514">
    <property type="entry name" value="SGNH_hydro_sf"/>
</dbReference>
<dbReference type="Gene3D" id="3.40.50.1110">
    <property type="entry name" value="SGNH hydrolase"/>
    <property type="match status" value="1"/>
</dbReference>
<dbReference type="AlphaFoldDB" id="A0A9D2Q676"/>
<dbReference type="Proteomes" id="UP000823918">
    <property type="component" value="Unassembled WGS sequence"/>
</dbReference>
<dbReference type="EMBL" id="DWWA01000027">
    <property type="protein sequence ID" value="HJC72227.1"/>
    <property type="molecule type" value="Genomic_DNA"/>
</dbReference>
<evidence type="ECO:0000259" key="1">
    <source>
        <dbReference type="Pfam" id="PF13472"/>
    </source>
</evidence>
<dbReference type="InterPro" id="IPR013830">
    <property type="entry name" value="SGNH_hydro"/>
</dbReference>
<protein>
    <recommendedName>
        <fullName evidence="1">SGNH hydrolase-type esterase domain-containing protein</fullName>
    </recommendedName>
</protein>